<dbReference type="SUPFAM" id="SSF57903">
    <property type="entry name" value="FYVE/PHD zinc finger"/>
    <property type="match status" value="1"/>
</dbReference>
<comment type="caution">
    <text evidence="5">The sequence shown here is derived from an EMBL/GenBank/DDBJ whole genome shotgun (WGS) entry which is preliminary data.</text>
</comment>
<organism evidence="5 6">
    <name type="scientific">Acipenser oxyrinchus oxyrinchus</name>
    <dbReference type="NCBI Taxonomy" id="40147"/>
    <lineage>
        <taxon>Eukaryota</taxon>
        <taxon>Metazoa</taxon>
        <taxon>Chordata</taxon>
        <taxon>Craniata</taxon>
        <taxon>Vertebrata</taxon>
        <taxon>Euteleostomi</taxon>
        <taxon>Actinopterygii</taxon>
        <taxon>Chondrostei</taxon>
        <taxon>Acipenseriformes</taxon>
        <taxon>Acipenseridae</taxon>
        <taxon>Acipenser</taxon>
    </lineage>
</organism>
<accession>A0AAD8GG15</accession>
<keyword evidence="3" id="KW-0862">Zinc</keyword>
<keyword evidence="6" id="KW-1185">Reference proteome</keyword>
<gene>
    <name evidence="5" type="ORF">AOXY_G3702</name>
</gene>
<reference evidence="5" key="1">
    <citation type="submission" date="2022-02" db="EMBL/GenBank/DDBJ databases">
        <title>Atlantic sturgeon de novo genome assembly.</title>
        <authorList>
            <person name="Stock M."/>
            <person name="Klopp C."/>
            <person name="Guiguen Y."/>
            <person name="Cabau C."/>
            <person name="Parinello H."/>
            <person name="Santidrian Yebra-Pimentel E."/>
            <person name="Kuhl H."/>
            <person name="Dirks R.P."/>
            <person name="Guessner J."/>
            <person name="Wuertz S."/>
            <person name="Du K."/>
            <person name="Schartl M."/>
        </authorList>
    </citation>
    <scope>NUCLEOTIDE SEQUENCE</scope>
    <source>
        <strain evidence="5">STURGEONOMICS-FGT-2020</strain>
        <tissue evidence="5">Whole blood</tissue>
    </source>
</reference>
<dbReference type="InterPro" id="IPR019787">
    <property type="entry name" value="Znf_PHD-finger"/>
</dbReference>
<dbReference type="Pfam" id="PF00628">
    <property type="entry name" value="PHD"/>
    <property type="match status" value="1"/>
</dbReference>
<evidence type="ECO:0000256" key="1">
    <source>
        <dbReference type="ARBA" id="ARBA00022723"/>
    </source>
</evidence>
<evidence type="ECO:0000313" key="5">
    <source>
        <dbReference type="EMBL" id="KAK1173559.1"/>
    </source>
</evidence>
<dbReference type="GO" id="GO:0008270">
    <property type="term" value="F:zinc ion binding"/>
    <property type="evidence" value="ECO:0007669"/>
    <property type="project" value="UniProtKB-KW"/>
</dbReference>
<evidence type="ECO:0000259" key="4">
    <source>
        <dbReference type="Pfam" id="PF00628"/>
    </source>
</evidence>
<name>A0AAD8GG15_ACIOX</name>
<protein>
    <recommendedName>
        <fullName evidence="4">PHD-type domain-containing protein</fullName>
    </recommendedName>
</protein>
<evidence type="ECO:0000256" key="3">
    <source>
        <dbReference type="ARBA" id="ARBA00022833"/>
    </source>
</evidence>
<evidence type="ECO:0000313" key="6">
    <source>
        <dbReference type="Proteomes" id="UP001230051"/>
    </source>
</evidence>
<proteinExistence type="predicted"/>
<keyword evidence="1" id="KW-0479">Metal-binding</keyword>
<dbReference type="InterPro" id="IPR011011">
    <property type="entry name" value="Znf_FYVE_PHD"/>
</dbReference>
<keyword evidence="2" id="KW-0863">Zinc-finger</keyword>
<dbReference type="EMBL" id="JAGXEW010000003">
    <property type="protein sequence ID" value="KAK1173559.1"/>
    <property type="molecule type" value="Genomic_DNA"/>
</dbReference>
<dbReference type="Proteomes" id="UP001230051">
    <property type="component" value="Unassembled WGS sequence"/>
</dbReference>
<dbReference type="Gene3D" id="3.30.40.10">
    <property type="entry name" value="Zinc/RING finger domain, C3HC4 (zinc finger)"/>
    <property type="match status" value="1"/>
</dbReference>
<evidence type="ECO:0000256" key="2">
    <source>
        <dbReference type="ARBA" id="ARBA00022771"/>
    </source>
</evidence>
<dbReference type="InterPro" id="IPR013083">
    <property type="entry name" value="Znf_RING/FYVE/PHD"/>
</dbReference>
<dbReference type="AlphaFoldDB" id="A0AAD8GG15"/>
<feature type="domain" description="PHD-type" evidence="4">
    <location>
        <begin position="59"/>
        <end position="102"/>
    </location>
</feature>
<sequence length="115" mass="13175">MSAPYRTQTNGLVEKMNGVIQRPSTQERRLRRCTSTLWGNRSLRLRSAEMLQGSLTDLCRICGEEMSMKDSHEEKEDRIVCDGCSLWFHLDCINPQHQPKDVDIPFFIAASACNN</sequence>